<evidence type="ECO:0000313" key="2">
    <source>
        <dbReference type="EMBL" id="TBU57063.1"/>
    </source>
</evidence>
<feature type="chain" id="PRO_5020711526" evidence="1">
    <location>
        <begin position="19"/>
        <end position="86"/>
    </location>
</feature>
<reference evidence="2 3" key="1">
    <citation type="submission" date="2019-01" db="EMBL/GenBank/DDBJ databases">
        <title>Draft genome sequences of three monokaryotic isolates of the white-rot basidiomycete fungus Dichomitus squalens.</title>
        <authorList>
            <consortium name="DOE Joint Genome Institute"/>
            <person name="Lopez S.C."/>
            <person name="Andreopoulos B."/>
            <person name="Pangilinan J."/>
            <person name="Lipzen A."/>
            <person name="Riley R."/>
            <person name="Ahrendt S."/>
            <person name="Ng V."/>
            <person name="Barry K."/>
            <person name="Daum C."/>
            <person name="Grigoriev I.V."/>
            <person name="Hilden K.S."/>
            <person name="Makela M.R."/>
            <person name="de Vries R.P."/>
        </authorList>
    </citation>
    <scope>NUCLEOTIDE SEQUENCE [LARGE SCALE GENOMIC DNA]</scope>
    <source>
        <strain evidence="2 3">CBS 464.89</strain>
    </source>
</reference>
<gene>
    <name evidence="2" type="ORF">BD310DRAFT_573163</name>
</gene>
<evidence type="ECO:0000313" key="3">
    <source>
        <dbReference type="Proteomes" id="UP000292082"/>
    </source>
</evidence>
<dbReference type="Proteomes" id="UP000292082">
    <property type="component" value="Unassembled WGS sequence"/>
</dbReference>
<evidence type="ECO:0000256" key="1">
    <source>
        <dbReference type="SAM" id="SignalP"/>
    </source>
</evidence>
<keyword evidence="3" id="KW-1185">Reference proteome</keyword>
<dbReference type="EMBL" id="ML145142">
    <property type="protein sequence ID" value="TBU57063.1"/>
    <property type="molecule type" value="Genomic_DNA"/>
</dbReference>
<name>A0A4Q9PRP5_9APHY</name>
<keyword evidence="1" id="KW-0732">Signal</keyword>
<feature type="signal peptide" evidence="1">
    <location>
        <begin position="1"/>
        <end position="18"/>
    </location>
</feature>
<organism evidence="2 3">
    <name type="scientific">Dichomitus squalens</name>
    <dbReference type="NCBI Taxonomy" id="114155"/>
    <lineage>
        <taxon>Eukaryota</taxon>
        <taxon>Fungi</taxon>
        <taxon>Dikarya</taxon>
        <taxon>Basidiomycota</taxon>
        <taxon>Agaricomycotina</taxon>
        <taxon>Agaricomycetes</taxon>
        <taxon>Polyporales</taxon>
        <taxon>Polyporaceae</taxon>
        <taxon>Dichomitus</taxon>
    </lineage>
</organism>
<proteinExistence type="predicted"/>
<dbReference type="AlphaFoldDB" id="A0A4Q9PRP5"/>
<accession>A0A4Q9PRP5</accession>
<sequence>MRACTRIYALHAVGIVLGTGDCIYVCDRRAANASITTADALREKNGERARLGRITALRRDRYWKGKITRKPRREKRRMNAMIERMK</sequence>
<protein>
    <submittedName>
        <fullName evidence="2">Uncharacterized protein</fullName>
    </submittedName>
</protein>